<dbReference type="EMBL" id="MU273614">
    <property type="protein sequence ID" value="KAI0030587.1"/>
    <property type="molecule type" value="Genomic_DNA"/>
</dbReference>
<feature type="non-terminal residue" evidence="1">
    <location>
        <position position="276"/>
    </location>
</feature>
<reference evidence="1" key="1">
    <citation type="submission" date="2021-02" db="EMBL/GenBank/DDBJ databases">
        <authorList>
            <consortium name="DOE Joint Genome Institute"/>
            <person name="Ahrendt S."/>
            <person name="Looney B.P."/>
            <person name="Miyauchi S."/>
            <person name="Morin E."/>
            <person name="Drula E."/>
            <person name="Courty P.E."/>
            <person name="Chicoki N."/>
            <person name="Fauchery L."/>
            <person name="Kohler A."/>
            <person name="Kuo A."/>
            <person name="Labutti K."/>
            <person name="Pangilinan J."/>
            <person name="Lipzen A."/>
            <person name="Riley R."/>
            <person name="Andreopoulos W."/>
            <person name="He G."/>
            <person name="Johnson J."/>
            <person name="Barry K.W."/>
            <person name="Grigoriev I.V."/>
            <person name="Nagy L."/>
            <person name="Hibbett D."/>
            <person name="Henrissat B."/>
            <person name="Matheny P.B."/>
            <person name="Labbe J."/>
            <person name="Martin F."/>
        </authorList>
    </citation>
    <scope>NUCLEOTIDE SEQUENCE</scope>
    <source>
        <strain evidence="1">EC-137</strain>
    </source>
</reference>
<dbReference type="Proteomes" id="UP000814128">
    <property type="component" value="Unassembled WGS sequence"/>
</dbReference>
<comment type="caution">
    <text evidence="1">The sequence shown here is derived from an EMBL/GenBank/DDBJ whole genome shotgun (WGS) entry which is preliminary data.</text>
</comment>
<protein>
    <submittedName>
        <fullName evidence="1">Uncharacterized protein</fullName>
    </submittedName>
</protein>
<organism evidence="1 2">
    <name type="scientific">Vararia minispora EC-137</name>
    <dbReference type="NCBI Taxonomy" id="1314806"/>
    <lineage>
        <taxon>Eukaryota</taxon>
        <taxon>Fungi</taxon>
        <taxon>Dikarya</taxon>
        <taxon>Basidiomycota</taxon>
        <taxon>Agaricomycotina</taxon>
        <taxon>Agaricomycetes</taxon>
        <taxon>Russulales</taxon>
        <taxon>Lachnocladiaceae</taxon>
        <taxon>Vararia</taxon>
    </lineage>
</organism>
<accession>A0ACB8QG17</accession>
<sequence length="276" mass="30436">PPPLNYSICHVPGRTRKVAIWAVLFFIEAGVLPLVLFYGIRWGTHLSMAINLAIITSLIGTVSGFKMAQRTWYLWIGRGHEHRRPIGAGRWGVDCIHVLLGIAMVAFFTPLIVGSSMSPAQPQVVAMALPCVMITFGLPLLITGLFPNKIRLPVRVSSLPSGRPLPPLVYMYVEDIVAVDGGGGQAFRQAWRTRYEESRVMRKIVRDCSVAWGLSGVLLGGAFIAIDWSIDVDPAYGISYGLPWLWAFTAAGATAVFVSRGLERERREWVAPKVHK</sequence>
<evidence type="ECO:0000313" key="1">
    <source>
        <dbReference type="EMBL" id="KAI0030587.1"/>
    </source>
</evidence>
<gene>
    <name evidence="1" type="ORF">K488DRAFT_24919</name>
</gene>
<proteinExistence type="predicted"/>
<feature type="non-terminal residue" evidence="1">
    <location>
        <position position="1"/>
    </location>
</feature>
<evidence type="ECO:0000313" key="2">
    <source>
        <dbReference type="Proteomes" id="UP000814128"/>
    </source>
</evidence>
<reference evidence="1" key="2">
    <citation type="journal article" date="2022" name="New Phytol.">
        <title>Evolutionary transition to the ectomycorrhizal habit in the genomes of a hyperdiverse lineage of mushroom-forming fungi.</title>
        <authorList>
            <person name="Looney B."/>
            <person name="Miyauchi S."/>
            <person name="Morin E."/>
            <person name="Drula E."/>
            <person name="Courty P.E."/>
            <person name="Kohler A."/>
            <person name="Kuo A."/>
            <person name="LaButti K."/>
            <person name="Pangilinan J."/>
            <person name="Lipzen A."/>
            <person name="Riley R."/>
            <person name="Andreopoulos W."/>
            <person name="He G."/>
            <person name="Johnson J."/>
            <person name="Nolan M."/>
            <person name="Tritt A."/>
            <person name="Barry K.W."/>
            <person name="Grigoriev I.V."/>
            <person name="Nagy L.G."/>
            <person name="Hibbett D."/>
            <person name="Henrissat B."/>
            <person name="Matheny P.B."/>
            <person name="Labbe J."/>
            <person name="Martin F.M."/>
        </authorList>
    </citation>
    <scope>NUCLEOTIDE SEQUENCE</scope>
    <source>
        <strain evidence="1">EC-137</strain>
    </source>
</reference>
<name>A0ACB8QG17_9AGAM</name>
<keyword evidence="2" id="KW-1185">Reference proteome</keyword>